<dbReference type="InterPro" id="IPR016161">
    <property type="entry name" value="Ald_DH/histidinol_DH"/>
</dbReference>
<evidence type="ECO:0000256" key="2">
    <source>
        <dbReference type="ARBA" id="ARBA00023002"/>
    </source>
</evidence>
<comment type="similarity">
    <text evidence="1">Belongs to the aldehyde dehydrogenase family.</text>
</comment>
<protein>
    <submittedName>
        <fullName evidence="4">Aldehyde dehydrogenase family protein</fullName>
    </submittedName>
</protein>
<dbReference type="PROSITE" id="PS00070">
    <property type="entry name" value="ALDEHYDE_DEHYDR_CYS"/>
    <property type="match status" value="1"/>
</dbReference>
<dbReference type="GO" id="GO:0016620">
    <property type="term" value="F:oxidoreductase activity, acting on the aldehyde or oxo group of donors, NAD or NADP as acceptor"/>
    <property type="evidence" value="ECO:0007669"/>
    <property type="project" value="InterPro"/>
</dbReference>
<gene>
    <name evidence="4" type="ORF">ENU91_00030</name>
</gene>
<evidence type="ECO:0000313" key="4">
    <source>
        <dbReference type="EMBL" id="HGU15046.1"/>
    </source>
</evidence>
<dbReference type="InterPro" id="IPR016160">
    <property type="entry name" value="Ald_DH_CS_CYS"/>
</dbReference>
<dbReference type="InterPro" id="IPR050740">
    <property type="entry name" value="Aldehyde_DH_Superfamily"/>
</dbReference>
<organism evidence="4">
    <name type="scientific">Thermodesulfobacterium geofontis</name>
    <dbReference type="NCBI Taxonomy" id="1295609"/>
    <lineage>
        <taxon>Bacteria</taxon>
        <taxon>Pseudomonadati</taxon>
        <taxon>Thermodesulfobacteriota</taxon>
        <taxon>Thermodesulfobacteria</taxon>
        <taxon>Thermodesulfobacteriales</taxon>
        <taxon>Thermodesulfobacteriaceae</taxon>
        <taxon>Thermodesulfobacterium</taxon>
    </lineage>
</organism>
<feature type="domain" description="Aldehyde dehydrogenase" evidence="3">
    <location>
        <begin position="1"/>
        <end position="394"/>
    </location>
</feature>
<evidence type="ECO:0000256" key="1">
    <source>
        <dbReference type="ARBA" id="ARBA00009986"/>
    </source>
</evidence>
<proteinExistence type="inferred from homology"/>
<sequence length="423" mass="47805">MDFEKKIELIFAFAEEMIKHKDNLIKAAIKDIGFTYKDTIYEFEITISRLKSFKNLVPLLQGREPLCKQDEEVALILPYNGSSWLNIAILSVYLAGNKVRVKFSSKSPRITKLIENIYNKIFGDAIKFDYRHGKEFMKYAIENPKVKAIVAFGSDSTIMPYEKAILNAKKKLIFEGPGNDPFIVLKDANLEEAVRELTMTKYMYSGQACTAPERIYVQEEIYNIFIQSFIEYTKSLKVGDPEDPETDVAPVISKRAVENIKGQLKDAIAKGAKIVYGGKIEGNLVYPTIVVDANHSMLGMQEEIFGPVSYICKFDSPEKVIELARDSKYGLRATIYGKKDAKFIANALKGADYLEEVEEYTFGKFGTLSINEPRSETWKDALVTKPIGGYGYSGWVWDFVDGKFKLKQGPKLFSIETSVAIKS</sequence>
<dbReference type="InterPro" id="IPR016162">
    <property type="entry name" value="Ald_DH_N"/>
</dbReference>
<accession>A0A7V4JNX2</accession>
<comment type="caution">
    <text evidence="4">The sequence shown here is derived from an EMBL/GenBank/DDBJ whole genome shotgun (WGS) entry which is preliminary data.</text>
</comment>
<dbReference type="Gene3D" id="3.40.605.10">
    <property type="entry name" value="Aldehyde Dehydrogenase, Chain A, domain 1"/>
    <property type="match status" value="1"/>
</dbReference>
<dbReference type="Gene3D" id="3.40.309.10">
    <property type="entry name" value="Aldehyde Dehydrogenase, Chain A, domain 2"/>
    <property type="match status" value="1"/>
</dbReference>
<dbReference type="AlphaFoldDB" id="A0A7V4JNX2"/>
<dbReference type="SUPFAM" id="SSF53720">
    <property type="entry name" value="ALDH-like"/>
    <property type="match status" value="1"/>
</dbReference>
<name>A0A7V4JNX2_9BACT</name>
<dbReference type="PANTHER" id="PTHR43353:SF5">
    <property type="entry name" value="SUCCINATE-SEMIALDEHYDE DEHYDROGENASE, MITOCHONDRIAL"/>
    <property type="match status" value="1"/>
</dbReference>
<dbReference type="EMBL" id="DTEI01000001">
    <property type="protein sequence ID" value="HGU15046.1"/>
    <property type="molecule type" value="Genomic_DNA"/>
</dbReference>
<dbReference type="InterPro" id="IPR015590">
    <property type="entry name" value="Aldehyde_DH_dom"/>
</dbReference>
<evidence type="ECO:0000259" key="3">
    <source>
        <dbReference type="Pfam" id="PF00171"/>
    </source>
</evidence>
<dbReference type="PANTHER" id="PTHR43353">
    <property type="entry name" value="SUCCINATE-SEMIALDEHYDE DEHYDROGENASE, MITOCHONDRIAL"/>
    <property type="match status" value="1"/>
</dbReference>
<dbReference type="InterPro" id="IPR016163">
    <property type="entry name" value="Ald_DH_C"/>
</dbReference>
<keyword evidence="2" id="KW-0560">Oxidoreductase</keyword>
<reference evidence="4" key="1">
    <citation type="journal article" date="2020" name="mSystems">
        <title>Genome- and Community-Level Interaction Insights into Carbon Utilization and Element Cycling Functions of Hydrothermarchaeota in Hydrothermal Sediment.</title>
        <authorList>
            <person name="Zhou Z."/>
            <person name="Liu Y."/>
            <person name="Xu W."/>
            <person name="Pan J."/>
            <person name="Luo Z.H."/>
            <person name="Li M."/>
        </authorList>
    </citation>
    <scope>NUCLEOTIDE SEQUENCE [LARGE SCALE GENOMIC DNA]</scope>
    <source>
        <strain evidence="4">SpSt-711</strain>
    </source>
</reference>
<dbReference type="Pfam" id="PF00171">
    <property type="entry name" value="Aldedh"/>
    <property type="match status" value="1"/>
</dbReference>